<feature type="compositionally biased region" description="Gly residues" evidence="4">
    <location>
        <begin position="580"/>
        <end position="607"/>
    </location>
</feature>
<evidence type="ECO:0000256" key="1">
    <source>
        <dbReference type="ARBA" id="ARBA00022826"/>
    </source>
</evidence>
<keyword evidence="1" id="KW-0630">Potassium</keyword>
<name>A0AAE0GMV0_9CHLO</name>
<dbReference type="GO" id="GO:0005249">
    <property type="term" value="F:voltage-gated potassium channel activity"/>
    <property type="evidence" value="ECO:0007669"/>
    <property type="project" value="InterPro"/>
</dbReference>
<feature type="domain" description="Cyclic nucleotide-binding" evidence="5">
    <location>
        <begin position="30"/>
        <end position="89"/>
    </location>
</feature>
<dbReference type="PANTHER" id="PTHR45743">
    <property type="entry name" value="POTASSIUM CHANNEL AKT1"/>
    <property type="match status" value="1"/>
</dbReference>
<keyword evidence="1" id="KW-0631">Potassium channel</keyword>
<dbReference type="PANTHER" id="PTHR45743:SF2">
    <property type="entry name" value="POTASSIUM CHANNEL AKT1"/>
    <property type="match status" value="1"/>
</dbReference>
<keyword evidence="1" id="KW-0633">Potassium transport</keyword>
<dbReference type="InterPro" id="IPR045319">
    <property type="entry name" value="KAT/AKT"/>
</dbReference>
<dbReference type="Gene3D" id="1.25.40.20">
    <property type="entry name" value="Ankyrin repeat-containing domain"/>
    <property type="match status" value="3"/>
</dbReference>
<protein>
    <recommendedName>
        <fullName evidence="5">Cyclic nucleotide-binding domain-containing protein</fullName>
    </recommendedName>
</protein>
<feature type="repeat" description="ANK" evidence="3">
    <location>
        <begin position="372"/>
        <end position="404"/>
    </location>
</feature>
<dbReference type="EMBL" id="LGRX02004463">
    <property type="protein sequence ID" value="KAK3280281.1"/>
    <property type="molecule type" value="Genomic_DNA"/>
</dbReference>
<keyword evidence="2" id="KW-0851">Voltage-gated channel</keyword>
<dbReference type="InterPro" id="IPR014710">
    <property type="entry name" value="RmlC-like_jellyroll"/>
</dbReference>
<dbReference type="Proteomes" id="UP001190700">
    <property type="component" value="Unassembled WGS sequence"/>
</dbReference>
<gene>
    <name evidence="6" type="ORF">CYMTET_11875</name>
</gene>
<dbReference type="PROSITE" id="PS50297">
    <property type="entry name" value="ANK_REP_REGION"/>
    <property type="match status" value="3"/>
</dbReference>
<feature type="repeat" description="ANK" evidence="3">
    <location>
        <begin position="275"/>
        <end position="307"/>
    </location>
</feature>
<evidence type="ECO:0000313" key="7">
    <source>
        <dbReference type="Proteomes" id="UP001190700"/>
    </source>
</evidence>
<accession>A0AAE0GMV0</accession>
<dbReference type="SUPFAM" id="SSF51206">
    <property type="entry name" value="cAMP-binding domain-like"/>
    <property type="match status" value="1"/>
</dbReference>
<dbReference type="InterPro" id="IPR018490">
    <property type="entry name" value="cNMP-bd_dom_sf"/>
</dbReference>
<dbReference type="PROSITE" id="PS50042">
    <property type="entry name" value="CNMP_BINDING_3"/>
    <property type="match status" value="2"/>
</dbReference>
<keyword evidence="2" id="KW-0407">Ion channel</keyword>
<keyword evidence="7" id="KW-1185">Reference proteome</keyword>
<dbReference type="SUPFAM" id="SSF48403">
    <property type="entry name" value="Ankyrin repeat"/>
    <property type="match status" value="1"/>
</dbReference>
<feature type="region of interest" description="Disordered" evidence="4">
    <location>
        <begin position="580"/>
        <end position="622"/>
    </location>
</feature>
<dbReference type="Gene3D" id="2.60.120.10">
    <property type="entry name" value="Jelly Rolls"/>
    <property type="match status" value="1"/>
</dbReference>
<dbReference type="InterPro" id="IPR000595">
    <property type="entry name" value="cNMP-bd_dom"/>
</dbReference>
<evidence type="ECO:0000256" key="4">
    <source>
        <dbReference type="SAM" id="MobiDB-lite"/>
    </source>
</evidence>
<proteinExistence type="predicted"/>
<feature type="region of interest" description="Disordered" evidence="4">
    <location>
        <begin position="98"/>
        <end position="119"/>
    </location>
</feature>
<evidence type="ECO:0000313" key="6">
    <source>
        <dbReference type="EMBL" id="KAK3280281.1"/>
    </source>
</evidence>
<keyword evidence="2" id="KW-0406">Ion transport</keyword>
<feature type="domain" description="Cyclic nucleotide-binding" evidence="5">
    <location>
        <begin position="143"/>
        <end position="198"/>
    </location>
</feature>
<dbReference type="SMART" id="SM00248">
    <property type="entry name" value="ANK"/>
    <property type="match status" value="7"/>
</dbReference>
<dbReference type="PRINTS" id="PR01415">
    <property type="entry name" value="ANKYRIN"/>
</dbReference>
<dbReference type="PROSITE" id="PS50088">
    <property type="entry name" value="ANK_REPEAT"/>
    <property type="match status" value="3"/>
</dbReference>
<feature type="compositionally biased region" description="Acidic residues" evidence="4">
    <location>
        <begin position="999"/>
        <end position="1009"/>
    </location>
</feature>
<evidence type="ECO:0000256" key="2">
    <source>
        <dbReference type="ARBA" id="ARBA00022882"/>
    </source>
</evidence>
<organism evidence="6 7">
    <name type="scientific">Cymbomonas tetramitiformis</name>
    <dbReference type="NCBI Taxonomy" id="36881"/>
    <lineage>
        <taxon>Eukaryota</taxon>
        <taxon>Viridiplantae</taxon>
        <taxon>Chlorophyta</taxon>
        <taxon>Pyramimonadophyceae</taxon>
        <taxon>Pyramimonadales</taxon>
        <taxon>Pyramimonadaceae</taxon>
        <taxon>Cymbomonas</taxon>
    </lineage>
</organism>
<keyword evidence="2" id="KW-0813">Transport</keyword>
<feature type="region of interest" description="Disordered" evidence="4">
    <location>
        <begin position="816"/>
        <end position="877"/>
    </location>
</feature>
<feature type="non-terminal residue" evidence="6">
    <location>
        <position position="1"/>
    </location>
</feature>
<comment type="caution">
    <text evidence="6">The sequence shown here is derived from an EMBL/GenBank/DDBJ whole genome shotgun (WGS) entry which is preliminary data.</text>
</comment>
<feature type="region of interest" description="Disordered" evidence="4">
    <location>
        <begin position="992"/>
        <end position="1022"/>
    </location>
</feature>
<keyword evidence="3" id="KW-0040">ANK repeat</keyword>
<dbReference type="CDD" id="cd00038">
    <property type="entry name" value="CAP_ED"/>
    <property type="match status" value="1"/>
</dbReference>
<reference evidence="6 7" key="1">
    <citation type="journal article" date="2015" name="Genome Biol. Evol.">
        <title>Comparative Genomics of a Bacterivorous Green Alga Reveals Evolutionary Causalities and Consequences of Phago-Mixotrophic Mode of Nutrition.</title>
        <authorList>
            <person name="Burns J.A."/>
            <person name="Paasch A."/>
            <person name="Narechania A."/>
            <person name="Kim E."/>
        </authorList>
    </citation>
    <scope>NUCLEOTIDE SEQUENCE [LARGE SCALE GENOMIC DNA]</scope>
    <source>
        <strain evidence="6 7">PLY_AMNH</strain>
    </source>
</reference>
<evidence type="ECO:0000256" key="3">
    <source>
        <dbReference type="PROSITE-ProRule" id="PRU00023"/>
    </source>
</evidence>
<dbReference type="Pfam" id="PF12796">
    <property type="entry name" value="Ank_2"/>
    <property type="match status" value="3"/>
</dbReference>
<evidence type="ECO:0000259" key="5">
    <source>
        <dbReference type="PROSITE" id="PS50042"/>
    </source>
</evidence>
<feature type="repeat" description="ANK" evidence="3">
    <location>
        <begin position="469"/>
        <end position="501"/>
    </location>
</feature>
<sequence>TDLPHHLKLAVAETSYGPIVDRCASGPFALLRNCNREFIREILLLLQEEHLRPCETFVVQNEMGFELSFLSKGTVEFIVSGLEEEEAELRRASHVARATNHAGSSSNGGAMPKPDQPAVRRHTADGEMVLKSLNAESPDISTVIGELAFFVSIPQVCTVRVTEQGNAARLVLPREKYTRLIATYPEQHQMIMQNLVNMYGLDLQGNELANAVINPFLYDQGRAQMQRVTTMLKHHLVMQHVTSMAELMDAAIVSSGEDVMRLIRLGIDINTQNYDGQTVLHIAAAHGNIAVVQMLVEQGIDLNLRDRWGHTALQEALRRDELSTVRFLDKKGSKMYVDDAAAALCNAASQGNPDEVAVLLKNGVSVNGADYDLRTALHVACSLGYEKVVDLLLSHGAEVSVKDRWGFVPLYDAVKGRHAGVVHLLRAAGAELPHKMVTAELCSAAVEGHQEQLNLLRICGVDLDMGDYDNRTALMLSAANNHLACVSNLLCWGADVDQTDRWGNNALSEAYKAGHAMVARLLVSAGAELPVLKGDQNIGLTLEGILQQLDTLAPPGLQQKEAPSTSLEEEVAQVLQGGGGEGCLRGRGGDGLVPGKGEGQREGLGGGGRKRRRGEQTPAENGEMIQRAQTALVENICVSEYEAVQQREMEDGLRQLLASVDLRTTRLTFLGLARLRWAQGRERDVERKADLALMALIRHSQSTADEESFQAARRALLWTVLKVAETRELDSALQSILRSIAMELGELRLQLSRMILAQADRSTSPVAPSYDLSDRKANAQQQKSEYWLQLVALQQLAVLSESTFRASRVAAAATNELGARHSRSSAVKHGEVQPSVSDSALSNLGLRAPPAAKMDGSEPATSSGTERAEKPSGAMLASCSSMKPAGGDAGGKMRWRQVSMLLEARDGDMWDEAEEEEGEEAAEKAQSDVFSDFNDLEPAREEHGSLKSAARAFQQAVMQIHMVQSGWAALAQLVPRSGSSILKQVTAAVSQRSLSRSEEEAEEAEEALADEQLPGSVSGDAGARRYNAPLQMPKKDSKHVHDKCLCTMRVKAWQLKCLLSALDMDVDEGEIETLIKEVIVNKNCHHNGANADMQRSVHQRLLQVSQIDLGEPHCMLVELVAHGVGLRKRLLGAWADRANHPNLHAIQEAIGVIEKLYAAIPKGNHLIAKSTLGSMQECLGEVGGVIFNNMFPLDELPDWLAKSDFYVLVSLYANGHTLGSQATSTARQPHTGLRIVGTSRGLMQKMQRRRQAATRGVDAMLRPRVSSKVVNIGEPYTVHHLRTIRGHALAYRMASVLPGAWWLRRLLLRYLAGVWLSGVGNRLEGLEARVKTAFELTAVNDRLAMQQIPFFLQSITHAPHTTFGPTMCFFFMDVYNAAPWFCRARYTGAMGTKVRGAQLKEDVLWPELQVVVANYTARQLAHHHLGKWWRQPLRRNAVLLPDTWLQVGWHRAILAIYMFNAIWVPMRNCFGLYPSDGNLDEILSRKPWLDAMDILEVAMDAALLGNVAVRMNTAIGSKNSALIYDRPVIRASYMANGMALDLACALPLNWLARALGASRSKAGWLRMTRVLGLANVAKQERSRLQAPLMDS</sequence>
<dbReference type="GO" id="GO:0034702">
    <property type="term" value="C:monoatomic ion channel complex"/>
    <property type="evidence" value="ECO:0007669"/>
    <property type="project" value="UniProtKB-KW"/>
</dbReference>
<dbReference type="InterPro" id="IPR036770">
    <property type="entry name" value="Ankyrin_rpt-contain_sf"/>
</dbReference>
<dbReference type="InterPro" id="IPR002110">
    <property type="entry name" value="Ankyrin_rpt"/>
</dbReference>